<dbReference type="Pfam" id="PF21099">
    <property type="entry name" value="POLQ_helical"/>
    <property type="match status" value="1"/>
</dbReference>
<dbReference type="PANTHER" id="PTHR10133">
    <property type="entry name" value="DNA POLYMERASE I"/>
    <property type="match status" value="1"/>
</dbReference>
<accession>A0ABN7P2E1</accession>
<protein>
    <recommendedName>
        <fullName evidence="2">POLQ-like helical domain-containing protein</fullName>
    </recommendedName>
</protein>
<gene>
    <name evidence="3" type="ORF">TPAB3V08_LOCUS7864</name>
</gene>
<feature type="region of interest" description="Disordered" evidence="1">
    <location>
        <begin position="483"/>
        <end position="505"/>
    </location>
</feature>
<feature type="domain" description="POLQ-like helical" evidence="2">
    <location>
        <begin position="1"/>
        <end position="111"/>
    </location>
</feature>
<dbReference type="Gene3D" id="1.10.150.20">
    <property type="entry name" value="5' to 3' exonuclease, C-terminal subdomain"/>
    <property type="match status" value="1"/>
</dbReference>
<reference evidence="3" key="1">
    <citation type="submission" date="2021-03" db="EMBL/GenBank/DDBJ databases">
        <authorList>
            <person name="Tran Van P."/>
        </authorList>
    </citation>
    <scope>NUCLEOTIDE SEQUENCE</scope>
</reference>
<dbReference type="Gene3D" id="1.10.3380.20">
    <property type="match status" value="1"/>
</dbReference>
<comment type="caution">
    <text evidence="3">The sequence shown here is derived from an EMBL/GenBank/DDBJ whole genome shotgun (WGS) entry which is preliminary data.</text>
</comment>
<sequence length="767" mass="85233">FQVTPYSVAAQWGHLDWLQVLTIWEHLPVSMKRVGELVGVEERFMVRAMRGTLNVHTSKQAHKLSIHRRFYTALALQDLVNEVPLNEVATKFRCSRGMLQSLQQSAATFADRLQFGVHRELCDLMRLDALNGPRARALFEAGFTTIAELAAADVSSIENALHKGIPFQTAKELDGETSFDTAIRNKLKNVWKELGFADVKWKISNSQLNSSGYVSGESSITSQSETSNRQLDVSVVVDNYLKSSSKIEKNNIPENLFPVNESLAADSKEIPLEQRLNEIPLNLSKNEHLSDSSLFSESLEGDSGVLNRNVLSVSNVSLPGSENSNHSPLKIVDNPVEISQKENIIFNNVIYNAGENLNHSLKRKATSPLKEDNADAAEKKAGLSGLKSIKYTDSQTNSVSSKPDGDMLDIDNVDGQISPKNKKTKLDSSTINNFDDLNKYFALSFNISGCQLIENCQELDLTKKSKSSPLLDNVEKTPRNVSYVNKSRGSSDMFSPPDSDKEHSFKSPSLFGDSFVVDSQLEGVLNACQDVSKKLESNKLPETKYDIEFAACVFSTPIAKNIKTDHDRNLPTESTNDTRHDIETKEVINSFSIQDDENIICKLDKIKGTKNSELNVISNETCPRVPKEFKGGTKAFTDRKDAYPVPPIKWSSLSPESPQIFHDAGELNTESLTDVSRWLPSTTLEETVLCRTGNKTKKENEDVVLSSQENTEFGTTSPWKLKSTFSPLSSKLKASKTQTIIKQKTRRPPDPDKVLSTGRQSTSSKNR</sequence>
<feature type="compositionally biased region" description="Polar residues" evidence="1">
    <location>
        <begin position="757"/>
        <end position="767"/>
    </location>
</feature>
<keyword evidence="4" id="KW-1185">Reference proteome</keyword>
<evidence type="ECO:0000259" key="2">
    <source>
        <dbReference type="Pfam" id="PF21099"/>
    </source>
</evidence>
<evidence type="ECO:0000313" key="3">
    <source>
        <dbReference type="EMBL" id="CAG2060908.1"/>
    </source>
</evidence>
<evidence type="ECO:0000313" key="4">
    <source>
        <dbReference type="Proteomes" id="UP001153148"/>
    </source>
</evidence>
<dbReference type="EMBL" id="CAJPIN010013988">
    <property type="protein sequence ID" value="CAG2060908.1"/>
    <property type="molecule type" value="Genomic_DNA"/>
</dbReference>
<evidence type="ECO:0000256" key="1">
    <source>
        <dbReference type="SAM" id="MobiDB-lite"/>
    </source>
</evidence>
<feature type="region of interest" description="Disordered" evidence="1">
    <location>
        <begin position="394"/>
        <end position="425"/>
    </location>
</feature>
<dbReference type="InterPro" id="IPR048960">
    <property type="entry name" value="POLQ-like_helical"/>
</dbReference>
<name>A0ABN7P2E1_TIMPD</name>
<dbReference type="SUPFAM" id="SSF158702">
    <property type="entry name" value="Sec63 N-terminal domain-like"/>
    <property type="match status" value="1"/>
</dbReference>
<feature type="region of interest" description="Disordered" evidence="1">
    <location>
        <begin position="732"/>
        <end position="767"/>
    </location>
</feature>
<dbReference type="Proteomes" id="UP001153148">
    <property type="component" value="Unassembled WGS sequence"/>
</dbReference>
<feature type="compositionally biased region" description="Polar residues" evidence="1">
    <location>
        <begin position="483"/>
        <end position="493"/>
    </location>
</feature>
<feature type="non-terminal residue" evidence="3">
    <location>
        <position position="1"/>
    </location>
</feature>
<dbReference type="PANTHER" id="PTHR10133:SF62">
    <property type="entry name" value="DNA POLYMERASE THETA"/>
    <property type="match status" value="1"/>
</dbReference>
<organism evidence="3 4">
    <name type="scientific">Timema podura</name>
    <name type="common">Walking stick</name>
    <dbReference type="NCBI Taxonomy" id="61482"/>
    <lineage>
        <taxon>Eukaryota</taxon>
        <taxon>Metazoa</taxon>
        <taxon>Ecdysozoa</taxon>
        <taxon>Arthropoda</taxon>
        <taxon>Hexapoda</taxon>
        <taxon>Insecta</taxon>
        <taxon>Pterygota</taxon>
        <taxon>Neoptera</taxon>
        <taxon>Polyneoptera</taxon>
        <taxon>Phasmatodea</taxon>
        <taxon>Timematodea</taxon>
        <taxon>Timematoidea</taxon>
        <taxon>Timematidae</taxon>
        <taxon>Timema</taxon>
    </lineage>
</organism>
<proteinExistence type="predicted"/>
<dbReference type="InterPro" id="IPR002298">
    <property type="entry name" value="DNA_polymerase_A"/>
</dbReference>